<proteinExistence type="inferred from homology"/>
<comment type="cofactor">
    <cofactor evidence="1">
        <name>Co(2+)</name>
        <dbReference type="ChEBI" id="CHEBI:48828"/>
    </cofactor>
</comment>
<dbReference type="InterPro" id="IPR011650">
    <property type="entry name" value="Peptidase_M20_dimer"/>
</dbReference>
<organism evidence="13 14">
    <name type="scientific">Cohnella boryungensis</name>
    <dbReference type="NCBI Taxonomy" id="768479"/>
    <lineage>
        <taxon>Bacteria</taxon>
        <taxon>Bacillati</taxon>
        <taxon>Bacillota</taxon>
        <taxon>Bacilli</taxon>
        <taxon>Bacillales</taxon>
        <taxon>Paenibacillaceae</taxon>
        <taxon>Cohnella</taxon>
    </lineage>
</organism>
<evidence type="ECO:0000256" key="5">
    <source>
        <dbReference type="ARBA" id="ARBA00011921"/>
    </source>
</evidence>
<comment type="cofactor">
    <cofactor evidence="2">
        <name>Zn(2+)</name>
        <dbReference type="ChEBI" id="CHEBI:29105"/>
    </cofactor>
</comment>
<comment type="caution">
    <text evidence="13">The sequence shown here is derived from an EMBL/GenBank/DDBJ whole genome shotgun (WGS) entry which is preliminary data.</text>
</comment>
<dbReference type="InterPro" id="IPR002933">
    <property type="entry name" value="Peptidase_M20"/>
</dbReference>
<comment type="pathway">
    <text evidence="3">Amino-acid biosynthesis; L-lysine biosynthesis via DAP pathway; LL-2,6-diaminopimelate from (S)-tetrahydrodipicolinate (succinylase route): step 3/3.</text>
</comment>
<keyword evidence="7" id="KW-0479">Metal-binding</keyword>
<dbReference type="Gene3D" id="3.40.630.10">
    <property type="entry name" value="Zn peptidases"/>
    <property type="match status" value="1"/>
</dbReference>
<keyword evidence="14" id="KW-1185">Reference proteome</keyword>
<reference evidence="14" key="1">
    <citation type="journal article" date="2019" name="Int. J. Syst. Evol. Microbiol.">
        <title>The Global Catalogue of Microorganisms (GCM) 10K type strain sequencing project: providing services to taxonomists for standard genome sequencing and annotation.</title>
        <authorList>
            <consortium name="The Broad Institute Genomics Platform"/>
            <consortium name="The Broad Institute Genome Sequencing Center for Infectious Disease"/>
            <person name="Wu L."/>
            <person name="Ma J."/>
        </authorList>
    </citation>
    <scope>NUCLEOTIDE SEQUENCE [LARGE SCALE GENOMIC DNA]</scope>
    <source>
        <strain evidence="14">CGMCC 4.1641</strain>
    </source>
</reference>
<dbReference type="NCBIfam" id="TIGR01910">
    <property type="entry name" value="DapE-ArgE"/>
    <property type="match status" value="1"/>
</dbReference>
<dbReference type="Pfam" id="PF01546">
    <property type="entry name" value="Peptidase_M20"/>
    <property type="match status" value="1"/>
</dbReference>
<evidence type="ECO:0000256" key="2">
    <source>
        <dbReference type="ARBA" id="ARBA00001947"/>
    </source>
</evidence>
<dbReference type="InterPro" id="IPR001261">
    <property type="entry name" value="ArgE/DapE_CS"/>
</dbReference>
<dbReference type="EMBL" id="JBHSED010000017">
    <property type="protein sequence ID" value="MFC4304072.1"/>
    <property type="molecule type" value="Genomic_DNA"/>
</dbReference>
<comment type="similarity">
    <text evidence="4">Belongs to the peptidase M20A family.</text>
</comment>
<protein>
    <recommendedName>
        <fullName evidence="6">Probable succinyl-diaminopimelate desuccinylase</fullName>
        <ecNumber evidence="5">3.5.1.18</ecNumber>
    </recommendedName>
</protein>
<dbReference type="SUPFAM" id="SSF53187">
    <property type="entry name" value="Zn-dependent exopeptidases"/>
    <property type="match status" value="1"/>
</dbReference>
<dbReference type="Gene3D" id="3.30.70.360">
    <property type="match status" value="1"/>
</dbReference>
<gene>
    <name evidence="13" type="ORF">ACFO1S_11560</name>
</gene>
<evidence type="ECO:0000313" key="14">
    <source>
        <dbReference type="Proteomes" id="UP001595755"/>
    </source>
</evidence>
<dbReference type="Proteomes" id="UP001595755">
    <property type="component" value="Unassembled WGS sequence"/>
</dbReference>
<accession>A0ABV8S9L1</accession>
<comment type="catalytic activity">
    <reaction evidence="11">
        <text>N-succinyl-(2S,6S)-2,6-diaminopimelate + H2O = (2S,6S)-2,6-diaminopimelate + succinate</text>
        <dbReference type="Rhea" id="RHEA:22608"/>
        <dbReference type="ChEBI" id="CHEBI:15377"/>
        <dbReference type="ChEBI" id="CHEBI:30031"/>
        <dbReference type="ChEBI" id="CHEBI:57609"/>
        <dbReference type="ChEBI" id="CHEBI:58087"/>
        <dbReference type="EC" id="3.5.1.18"/>
    </reaction>
</comment>
<evidence type="ECO:0000256" key="1">
    <source>
        <dbReference type="ARBA" id="ARBA00001941"/>
    </source>
</evidence>
<evidence type="ECO:0000256" key="3">
    <source>
        <dbReference type="ARBA" id="ARBA00005130"/>
    </source>
</evidence>
<name>A0ABV8S9L1_9BACL</name>
<keyword evidence="9" id="KW-0862">Zinc</keyword>
<evidence type="ECO:0000256" key="6">
    <source>
        <dbReference type="ARBA" id="ARBA00016853"/>
    </source>
</evidence>
<dbReference type="Pfam" id="PF07687">
    <property type="entry name" value="M20_dimer"/>
    <property type="match status" value="1"/>
</dbReference>
<evidence type="ECO:0000256" key="10">
    <source>
        <dbReference type="ARBA" id="ARBA00023285"/>
    </source>
</evidence>
<dbReference type="InterPro" id="IPR010182">
    <property type="entry name" value="ArgE/DapE"/>
</dbReference>
<evidence type="ECO:0000256" key="7">
    <source>
        <dbReference type="ARBA" id="ARBA00022723"/>
    </source>
</evidence>
<evidence type="ECO:0000256" key="11">
    <source>
        <dbReference type="ARBA" id="ARBA00051301"/>
    </source>
</evidence>
<keyword evidence="8" id="KW-0378">Hydrolase</keyword>
<sequence>MMQVSIDPNEIEQVLRDLVAIPSVNPAFPGGSGEGAVGAYVKKYLSLQGIPCVEQEVEPGRSNVIGMLPGSAGGAALLFEAHMDTVQTSGMTIDPFAGKAANGRLYGRGACDTKGSLAGMLVAMSALRRSGLPLPVGVHLAAVVDEEYRYKGVSALAEAISSGRFDYSAAVVGEPTGLHRVVAHKGCVRFHIETRGIAGHSSAPANGNNAIERMVEVLNFLRTEIEPEYARMTHPLVGPPTHCISEISGGDAPNTIPGSCRITVDRRTIPGEEPMEVWRGLRDRLLRLEMRVPGLTLTVGEPFIIDYAMEVPADSRILRQLGRSVAKAANGKREYGAAYGTDASKLARVGVPSVVFGPGSIEQAHTDEESVELAEVTAAAAALVDLVLHYGED</sequence>
<dbReference type="PANTHER" id="PTHR43808">
    <property type="entry name" value="ACETYLORNITHINE DEACETYLASE"/>
    <property type="match status" value="1"/>
</dbReference>
<keyword evidence="10" id="KW-0170">Cobalt</keyword>
<evidence type="ECO:0000256" key="8">
    <source>
        <dbReference type="ARBA" id="ARBA00022801"/>
    </source>
</evidence>
<dbReference type="PROSITE" id="PS00758">
    <property type="entry name" value="ARGE_DAPE_CPG2_1"/>
    <property type="match status" value="1"/>
</dbReference>
<dbReference type="RefSeq" id="WP_378126803.1">
    <property type="nucleotide sequence ID" value="NZ_JBHSED010000017.1"/>
</dbReference>
<dbReference type="InterPro" id="IPR050072">
    <property type="entry name" value="Peptidase_M20A"/>
</dbReference>
<evidence type="ECO:0000256" key="4">
    <source>
        <dbReference type="ARBA" id="ARBA00006247"/>
    </source>
</evidence>
<dbReference type="SUPFAM" id="SSF55031">
    <property type="entry name" value="Bacterial exopeptidase dimerisation domain"/>
    <property type="match status" value="1"/>
</dbReference>
<dbReference type="InterPro" id="IPR036264">
    <property type="entry name" value="Bact_exopeptidase_dim_dom"/>
</dbReference>
<dbReference type="EC" id="3.5.1.18" evidence="5"/>
<feature type="domain" description="Peptidase M20 dimerisation" evidence="12">
    <location>
        <begin position="182"/>
        <end position="285"/>
    </location>
</feature>
<evidence type="ECO:0000256" key="9">
    <source>
        <dbReference type="ARBA" id="ARBA00022833"/>
    </source>
</evidence>
<evidence type="ECO:0000313" key="13">
    <source>
        <dbReference type="EMBL" id="MFC4304072.1"/>
    </source>
</evidence>
<evidence type="ECO:0000259" key="12">
    <source>
        <dbReference type="Pfam" id="PF07687"/>
    </source>
</evidence>